<organism evidence="3 4">
    <name type="scientific">Tropheryma whipplei (strain Twist)</name>
    <name type="common">Whipple's bacillus</name>
    <dbReference type="NCBI Taxonomy" id="203267"/>
    <lineage>
        <taxon>Bacteria</taxon>
        <taxon>Bacillati</taxon>
        <taxon>Actinomycetota</taxon>
        <taxon>Actinomycetes</taxon>
        <taxon>Micrococcales</taxon>
        <taxon>Tropherymataceae</taxon>
        <taxon>Tropheryma</taxon>
    </lineage>
</organism>
<evidence type="ECO:0000313" key="3">
    <source>
        <dbReference type="EMBL" id="AAO44422.1"/>
    </source>
</evidence>
<evidence type="ECO:0000313" key="4">
    <source>
        <dbReference type="Proteomes" id="UP000002200"/>
    </source>
</evidence>
<dbReference type="EMBL" id="AE014184">
    <property type="protein sequence ID" value="AAO44422.1"/>
    <property type="molecule type" value="Genomic_DNA"/>
</dbReference>
<dbReference type="eggNOG" id="COG0084">
    <property type="taxonomic scope" value="Bacteria"/>
</dbReference>
<proteinExistence type="predicted"/>
<gene>
    <name evidence="3" type="ordered locus">TWT_325</name>
</gene>
<evidence type="ECO:0000256" key="1">
    <source>
        <dbReference type="PIRSR" id="PIRSR005902-1"/>
    </source>
</evidence>
<accession>Q83GG6</accession>
<dbReference type="InterPro" id="IPR032466">
    <property type="entry name" value="Metal_Hydrolase"/>
</dbReference>
<dbReference type="PIRSF" id="PIRSF005902">
    <property type="entry name" value="DNase_TatD"/>
    <property type="match status" value="1"/>
</dbReference>
<keyword evidence="1" id="KW-0479">Metal-binding</keyword>
<protein>
    <submittedName>
        <fullName evidence="3">Deoxyribonuclease</fullName>
        <ecNumber evidence="3">3.1.21.-</ecNumber>
    </submittedName>
</protein>
<evidence type="ECO:0000256" key="2">
    <source>
        <dbReference type="SAM" id="MobiDB-lite"/>
    </source>
</evidence>
<dbReference type="CDD" id="cd01310">
    <property type="entry name" value="TatD_DNAse"/>
    <property type="match status" value="1"/>
</dbReference>
<dbReference type="GO" id="GO:0046872">
    <property type="term" value="F:metal ion binding"/>
    <property type="evidence" value="ECO:0007669"/>
    <property type="project" value="UniProtKB-KW"/>
</dbReference>
<dbReference type="EC" id="3.1.21.-" evidence="3"/>
<dbReference type="AlphaFoldDB" id="Q83GG6"/>
<sequence length="328" mass="36711">MRGRNTPPYNPKVLANNGKTNTSKWNRIHGMADKASTYPPLPLTLPSPVYDSHTHLAPGTDYKDQLDRAEAVNVIGVLQVGTDVNTSHASVELAMQDQRILAAVAIHPNDAADIYKKANDATHRVEGQPHTECEKCIPPAKALEKSLTQIANLAGSKRVRAIGETGLDYFRTQSDLYRAAQRFSFDAHIQIAKEHNLALQIHDRDAHRDVIECLLRAGAPDRTIFHCFSGDEQMLEICIKNGWYMSCSGIITFKNAREMQKIFAKVPKELLLVETDAPFLTPSPFRGFMNSSYMLAHTVRALAEIRQENIDQLCTQLSRNTCEIFGKW</sequence>
<dbReference type="KEGG" id="twh:TWT_325"/>
<feature type="binding site" evidence="1">
    <location>
        <position position="53"/>
    </location>
    <ligand>
        <name>a divalent metal cation</name>
        <dbReference type="ChEBI" id="CHEBI:60240"/>
        <label>1</label>
    </ligand>
</feature>
<dbReference type="Pfam" id="PF01026">
    <property type="entry name" value="TatD_DNase"/>
    <property type="match status" value="1"/>
</dbReference>
<name>Q83GG6_TROWT</name>
<keyword evidence="4" id="KW-1185">Reference proteome</keyword>
<dbReference type="InterPro" id="IPR001130">
    <property type="entry name" value="TatD-like"/>
</dbReference>
<keyword evidence="3" id="KW-0378">Hydrolase</keyword>
<dbReference type="Proteomes" id="UP000002200">
    <property type="component" value="Chromosome"/>
</dbReference>
<dbReference type="STRING" id="203267.TWT_325"/>
<dbReference type="HOGENOM" id="CLU_031506_4_3_11"/>
<dbReference type="Gene3D" id="3.20.20.140">
    <property type="entry name" value="Metal-dependent hydrolases"/>
    <property type="match status" value="1"/>
</dbReference>
<dbReference type="GO" id="GO:0005829">
    <property type="term" value="C:cytosol"/>
    <property type="evidence" value="ECO:0007669"/>
    <property type="project" value="TreeGrafter"/>
</dbReference>
<feature type="binding site" evidence="1">
    <location>
        <position position="202"/>
    </location>
    <ligand>
        <name>a divalent metal cation</name>
        <dbReference type="ChEBI" id="CHEBI:60240"/>
        <label>2</label>
    </ligand>
</feature>
<feature type="binding site" evidence="1">
    <location>
        <position position="226"/>
    </location>
    <ligand>
        <name>a divalent metal cation</name>
        <dbReference type="ChEBI" id="CHEBI:60240"/>
        <label>2</label>
    </ligand>
</feature>
<dbReference type="GO" id="GO:0016788">
    <property type="term" value="F:hydrolase activity, acting on ester bonds"/>
    <property type="evidence" value="ECO:0007669"/>
    <property type="project" value="InterPro"/>
</dbReference>
<reference evidence="3 4" key="1">
    <citation type="journal article" date="2003" name="Genome Res.">
        <title>Tropheryma whipplei twist: a human pathogenic Actinobacteria with a reduced genome.</title>
        <authorList>
            <person name="Raoult D."/>
            <person name="Ogata H."/>
            <person name="Audic S."/>
            <person name="Robert C."/>
            <person name="Suhre K."/>
            <person name="Drancourt M."/>
            <person name="Claverie J.-M."/>
        </authorList>
    </citation>
    <scope>NUCLEOTIDE SEQUENCE [LARGE SCALE GENOMIC DNA]</scope>
    <source>
        <strain evidence="3 4">Twist</strain>
    </source>
</reference>
<dbReference type="PANTHER" id="PTHR46124">
    <property type="entry name" value="D-AMINOACYL-TRNA DEACYLASE"/>
    <property type="match status" value="1"/>
</dbReference>
<feature type="region of interest" description="Disordered" evidence="2">
    <location>
        <begin position="1"/>
        <end position="24"/>
    </location>
</feature>
<dbReference type="SUPFAM" id="SSF51556">
    <property type="entry name" value="Metallo-dependent hydrolases"/>
    <property type="match status" value="1"/>
</dbReference>
<feature type="binding site" evidence="1">
    <location>
        <position position="164"/>
    </location>
    <ligand>
        <name>a divalent metal cation</name>
        <dbReference type="ChEBI" id="CHEBI:60240"/>
        <label>1</label>
    </ligand>
</feature>
<dbReference type="RefSeq" id="WP_011102504.1">
    <property type="nucleotide sequence ID" value="NC_004572.3"/>
</dbReference>
<dbReference type="PANTHER" id="PTHR46124:SF2">
    <property type="entry name" value="D-AMINOACYL-TRNA DEACYLASE"/>
    <property type="match status" value="1"/>
</dbReference>
<feature type="binding site" evidence="1">
    <location>
        <position position="55"/>
    </location>
    <ligand>
        <name>a divalent metal cation</name>
        <dbReference type="ChEBI" id="CHEBI:60240"/>
        <label>1</label>
    </ligand>
</feature>
<feature type="binding site" evidence="1">
    <location>
        <position position="276"/>
    </location>
    <ligand>
        <name>a divalent metal cation</name>
        <dbReference type="ChEBI" id="CHEBI:60240"/>
        <label>1</label>
    </ligand>
</feature>